<accession>A0AAW0M9V5</accession>
<evidence type="ECO:0000256" key="5">
    <source>
        <dbReference type="ARBA" id="ARBA00022525"/>
    </source>
</evidence>
<protein>
    <recommendedName>
        <fullName evidence="4">peroxidase</fullName>
        <ecNumber evidence="4">1.11.1.7</ecNumber>
    </recommendedName>
</protein>
<dbReference type="GO" id="GO:0020037">
    <property type="term" value="F:heme binding"/>
    <property type="evidence" value="ECO:0007669"/>
    <property type="project" value="InterPro"/>
</dbReference>
<dbReference type="GO" id="GO:0140825">
    <property type="term" value="F:lactoperoxidase activity"/>
    <property type="evidence" value="ECO:0007669"/>
    <property type="project" value="UniProtKB-EC"/>
</dbReference>
<evidence type="ECO:0000256" key="14">
    <source>
        <dbReference type="ARBA" id="ARBA00023324"/>
    </source>
</evidence>
<evidence type="ECO:0000256" key="12">
    <source>
        <dbReference type="ARBA" id="ARBA00023004"/>
    </source>
</evidence>
<keyword evidence="7" id="KW-0349">Heme</keyword>
<evidence type="ECO:0000256" key="3">
    <source>
        <dbReference type="ARBA" id="ARBA00002322"/>
    </source>
</evidence>
<keyword evidence="14" id="KW-0376">Hydrogen peroxide</keyword>
<dbReference type="PANTHER" id="PTHR31388">
    <property type="entry name" value="PEROXIDASE 72-RELATED"/>
    <property type="match status" value="1"/>
</dbReference>
<evidence type="ECO:0000313" key="19">
    <source>
        <dbReference type="EMBL" id="KAK7860390.1"/>
    </source>
</evidence>
<evidence type="ECO:0000256" key="16">
    <source>
        <dbReference type="PIRSR" id="PIRSR600823-3"/>
    </source>
</evidence>
<evidence type="ECO:0000256" key="13">
    <source>
        <dbReference type="ARBA" id="ARBA00023180"/>
    </source>
</evidence>
<keyword evidence="13" id="KW-0325">Glycoprotein</keyword>
<proteinExistence type="inferred from homology"/>
<dbReference type="PANTHER" id="PTHR31388:SF264">
    <property type="entry name" value="PEROXIDASE 59"/>
    <property type="match status" value="1"/>
</dbReference>
<dbReference type="Gene3D" id="1.10.520.10">
    <property type="match status" value="2"/>
</dbReference>
<dbReference type="SUPFAM" id="SSF48113">
    <property type="entry name" value="Heme-dependent peroxidases"/>
    <property type="match status" value="2"/>
</dbReference>
<feature type="binding site" evidence="15">
    <location>
        <position position="75"/>
    </location>
    <ligand>
        <name>substrate</name>
    </ligand>
</feature>
<keyword evidence="12 16" id="KW-0408">Iron</keyword>
<evidence type="ECO:0000256" key="1">
    <source>
        <dbReference type="ARBA" id="ARBA00000189"/>
    </source>
</evidence>
<dbReference type="InterPro" id="IPR010255">
    <property type="entry name" value="Haem_peroxidase_sf"/>
</dbReference>
<evidence type="ECO:0000256" key="17">
    <source>
        <dbReference type="RuleBase" id="RU004241"/>
    </source>
</evidence>
<feature type="binding site" description="axial binding residue" evidence="16">
    <location>
        <position position="106"/>
    </location>
    <ligand>
        <name>heme b</name>
        <dbReference type="ChEBI" id="CHEBI:60344"/>
    </ligand>
    <ligandPart>
        <name>Fe</name>
        <dbReference type="ChEBI" id="CHEBI:18248"/>
    </ligandPart>
</feature>
<comment type="cofactor">
    <cofactor evidence="2">
        <name>Ca(2+)</name>
        <dbReference type="ChEBI" id="CHEBI:29108"/>
    </cofactor>
</comment>
<evidence type="ECO:0000256" key="10">
    <source>
        <dbReference type="ARBA" id="ARBA00022837"/>
    </source>
</evidence>
<dbReference type="InterPro" id="IPR000823">
    <property type="entry name" value="Peroxidase_pln"/>
</dbReference>
<dbReference type="GO" id="GO:0042744">
    <property type="term" value="P:hydrogen peroxide catabolic process"/>
    <property type="evidence" value="ECO:0007669"/>
    <property type="project" value="UniProtKB-KW"/>
</dbReference>
<keyword evidence="6 19" id="KW-0575">Peroxidase</keyword>
<reference evidence="19" key="1">
    <citation type="submission" date="2017-12" db="EMBL/GenBank/DDBJ databases">
        <authorList>
            <person name="Barbosa P."/>
            <person name="Usie A."/>
            <person name="Ramos A.M."/>
        </authorList>
    </citation>
    <scope>NUCLEOTIDE SEQUENCE</scope>
    <source>
        <strain evidence="19">HL8</strain>
        <tissue evidence="19">Leaves</tissue>
    </source>
</reference>
<comment type="cofactor">
    <cofactor evidence="16">
        <name>heme b</name>
        <dbReference type="ChEBI" id="CHEBI:60344"/>
    </cofactor>
    <text evidence="16">Binds 1 heme b (iron(II)-protoporphyrin IX) group per subunit.</text>
</comment>
<evidence type="ECO:0000259" key="18">
    <source>
        <dbReference type="PROSITE" id="PS50873"/>
    </source>
</evidence>
<keyword evidence="11" id="KW-0560">Oxidoreductase</keyword>
<evidence type="ECO:0000256" key="8">
    <source>
        <dbReference type="ARBA" id="ARBA00022723"/>
    </source>
</evidence>
<dbReference type="EC" id="1.11.1.7" evidence="4"/>
<keyword evidence="10" id="KW-0106">Calcium</keyword>
<dbReference type="EMBL" id="PKMF04000007">
    <property type="protein sequence ID" value="KAK7860390.1"/>
    <property type="molecule type" value="Genomic_DNA"/>
</dbReference>
<keyword evidence="9" id="KW-0732">Signal</keyword>
<evidence type="ECO:0000256" key="7">
    <source>
        <dbReference type="ARBA" id="ARBA00022617"/>
    </source>
</evidence>
<gene>
    <name evidence="19" type="primary">PER3_8</name>
    <name evidence="19" type="ORF">CFP56_039647</name>
</gene>
<organism evidence="19">
    <name type="scientific">Quercus suber</name>
    <name type="common">Cork oak</name>
    <dbReference type="NCBI Taxonomy" id="58331"/>
    <lineage>
        <taxon>Eukaryota</taxon>
        <taxon>Viridiplantae</taxon>
        <taxon>Streptophyta</taxon>
        <taxon>Embryophyta</taxon>
        <taxon>Tracheophyta</taxon>
        <taxon>Spermatophyta</taxon>
        <taxon>Magnoliopsida</taxon>
        <taxon>eudicotyledons</taxon>
        <taxon>Gunneridae</taxon>
        <taxon>Pentapetalae</taxon>
        <taxon>rosids</taxon>
        <taxon>fabids</taxon>
        <taxon>Fagales</taxon>
        <taxon>Fagaceae</taxon>
        <taxon>Quercus</taxon>
    </lineage>
</organism>
<comment type="catalytic activity">
    <reaction evidence="1">
        <text>2 a phenolic donor + H2O2 = 2 a phenolic radical donor + 2 H2O</text>
        <dbReference type="Rhea" id="RHEA:56136"/>
        <dbReference type="ChEBI" id="CHEBI:15377"/>
        <dbReference type="ChEBI" id="CHEBI:16240"/>
        <dbReference type="ChEBI" id="CHEBI:139520"/>
        <dbReference type="ChEBI" id="CHEBI:139521"/>
        <dbReference type="EC" id="1.11.1.7"/>
    </reaction>
</comment>
<comment type="similarity">
    <text evidence="17">Belongs to the peroxidase family.</text>
</comment>
<dbReference type="AlphaFoldDB" id="A0AAW0M9V5"/>
<evidence type="ECO:0000256" key="15">
    <source>
        <dbReference type="PIRSR" id="PIRSR600823-2"/>
    </source>
</evidence>
<reference evidence="19" key="3">
    <citation type="submission" date="2023-07" db="EMBL/GenBank/DDBJ databases">
        <title>An improved reference 1 genome and first organelle genomes of Quercus suber.</title>
        <authorList>
            <consortium name="Genosuber Consortium"/>
            <person name="Usie A."/>
            <person name="Serra O."/>
            <person name="Barros P."/>
        </authorList>
    </citation>
    <scope>NUCLEOTIDE SEQUENCE</scope>
    <source>
        <strain evidence="19">HL8</strain>
        <tissue evidence="19">Leaves</tissue>
    </source>
</reference>
<dbReference type="PROSITE" id="PS50873">
    <property type="entry name" value="PEROXIDASE_4"/>
    <property type="match status" value="1"/>
</dbReference>
<evidence type="ECO:0000256" key="11">
    <source>
        <dbReference type="ARBA" id="ARBA00023002"/>
    </source>
</evidence>
<dbReference type="GO" id="GO:0046872">
    <property type="term" value="F:metal ion binding"/>
    <property type="evidence" value="ECO:0007669"/>
    <property type="project" value="UniProtKB-KW"/>
</dbReference>
<dbReference type="InterPro" id="IPR002016">
    <property type="entry name" value="Haem_peroxidase"/>
</dbReference>
<comment type="function">
    <text evidence="3">Removal of H(2)O(2), oxidation of toxic reductants, biosynthesis and degradation of lignin, suberization, auxin catabolism, response to environmental stresses such as wounding, pathogen attack and oxidative stress. These functions might be dependent on each isozyme/isoform in each plant tissue.</text>
</comment>
<dbReference type="Gene3D" id="1.10.420.10">
    <property type="entry name" value="Peroxidase, domain 2"/>
    <property type="match status" value="2"/>
</dbReference>
<evidence type="ECO:0000256" key="9">
    <source>
        <dbReference type="ARBA" id="ARBA00022729"/>
    </source>
</evidence>
<comment type="caution">
    <text evidence="19">The sequence shown here is derived from an EMBL/GenBank/DDBJ whole genome shotgun (WGS) entry which is preliminary data.</text>
</comment>
<dbReference type="Pfam" id="PF00141">
    <property type="entry name" value="peroxidase"/>
    <property type="match status" value="1"/>
</dbReference>
<name>A0AAW0M9V5_QUESU</name>
<keyword evidence="5" id="KW-0964">Secreted</keyword>
<keyword evidence="8 16" id="KW-0479">Metal-binding</keyword>
<evidence type="ECO:0000256" key="6">
    <source>
        <dbReference type="ARBA" id="ARBA00022559"/>
    </source>
</evidence>
<evidence type="ECO:0000256" key="2">
    <source>
        <dbReference type="ARBA" id="ARBA00001913"/>
    </source>
</evidence>
<evidence type="ECO:0000256" key="4">
    <source>
        <dbReference type="ARBA" id="ARBA00012313"/>
    </source>
</evidence>
<reference evidence="19" key="2">
    <citation type="journal article" date="2018" name="Sci. Data">
        <title>The draft genome sequence of cork oak.</title>
        <authorList>
            <person name="Ramos A.M."/>
            <person name="Usie A."/>
            <person name="Barbosa P."/>
            <person name="Barros P.M."/>
            <person name="Capote T."/>
            <person name="Chaves I."/>
            <person name="Simoes F."/>
            <person name="Abreu I."/>
            <person name="Carrasquinho I."/>
            <person name="Faro C."/>
            <person name="Guimaraes J.B."/>
            <person name="Mendonca D."/>
            <person name="Nobrega F."/>
            <person name="Rodrigues L."/>
            <person name="Saibo N.J.M."/>
            <person name="Varela M.C."/>
            <person name="Egas C."/>
            <person name="Matos J."/>
            <person name="Miguel C.M."/>
            <person name="Oliveira M.M."/>
            <person name="Ricardo C.P."/>
            <person name="Goncalves S."/>
        </authorList>
    </citation>
    <scope>NUCLEOTIDE SEQUENCE [LARGE SCALE GENOMIC DNA]</scope>
    <source>
        <strain evidence="19">HL8</strain>
    </source>
</reference>
<sequence>MTPSDLESDEEVRMKTTACDALILIDSTANNTAKKDAVPNQTLGGFDYKKLLWKVFLGRRGGTISHASDALANLPPPTFNFDQLKQRFASKDLDIFDLVNNVNFAHSIKKMGEIQVLTGTEGQIRKKCSVVNLVYE</sequence>
<dbReference type="GO" id="GO:0006979">
    <property type="term" value="P:response to oxidative stress"/>
    <property type="evidence" value="ECO:0007669"/>
    <property type="project" value="InterPro"/>
</dbReference>
<feature type="domain" description="Plant heme peroxidase family profile" evidence="18">
    <location>
        <begin position="33"/>
        <end position="108"/>
    </location>
</feature>